<dbReference type="AlphaFoldDB" id="Q4CNN6"/>
<dbReference type="CDD" id="cd15482">
    <property type="entry name" value="Sialidase_non-viral"/>
    <property type="match status" value="1"/>
</dbReference>
<protein>
    <submittedName>
        <fullName evidence="4">Trans-sialidase, putative</fullName>
    </submittedName>
</protein>
<dbReference type="InterPro" id="IPR055239">
    <property type="entry name" value="TS_C"/>
</dbReference>
<gene>
    <name evidence="4" type="ORF">Tc00.1047053468217.30</name>
</gene>
<dbReference type="InParanoid" id="Q4CNN6"/>
<dbReference type="InterPro" id="IPR036278">
    <property type="entry name" value="Sialidase_sf"/>
</dbReference>
<evidence type="ECO:0000313" key="5">
    <source>
        <dbReference type="Proteomes" id="UP000002296"/>
    </source>
</evidence>
<reference evidence="4 5" key="1">
    <citation type="journal article" date="2005" name="Science">
        <title>The genome sequence of Trypanosoma cruzi, etiologic agent of Chagas disease.</title>
        <authorList>
            <person name="El-Sayed N.M."/>
            <person name="Myler P.J."/>
            <person name="Bartholomeu D.C."/>
            <person name="Nilsson D."/>
            <person name="Aggarwal G."/>
            <person name="Tran A.N."/>
            <person name="Ghedin E."/>
            <person name="Worthey E.A."/>
            <person name="Delcher A.L."/>
            <person name="Blandin G."/>
            <person name="Westenberger S.J."/>
            <person name="Caler E."/>
            <person name="Cerqueira G.C."/>
            <person name="Branche C."/>
            <person name="Haas B."/>
            <person name="Anupama A."/>
            <person name="Arner E."/>
            <person name="Aslund L."/>
            <person name="Attipoe P."/>
            <person name="Bontempi E."/>
            <person name="Bringaud F."/>
            <person name="Burton P."/>
            <person name="Cadag E."/>
            <person name="Campbell D.A."/>
            <person name="Carrington M."/>
            <person name="Crabtree J."/>
            <person name="Darban H."/>
            <person name="da Silveira J.F."/>
            <person name="de Jong P."/>
            <person name="Edwards K."/>
            <person name="Englund P.T."/>
            <person name="Fazelina G."/>
            <person name="Feldblyum T."/>
            <person name="Ferella M."/>
            <person name="Frasch A.C."/>
            <person name="Gull K."/>
            <person name="Horn D."/>
            <person name="Hou L."/>
            <person name="Huang Y."/>
            <person name="Kindlund E."/>
            <person name="Klingbeil M."/>
            <person name="Kluge S."/>
            <person name="Koo H."/>
            <person name="Lacerda D."/>
            <person name="Levin M.J."/>
            <person name="Lorenzi H."/>
            <person name="Louie T."/>
            <person name="Machado C.R."/>
            <person name="McCulloch R."/>
            <person name="McKenna A."/>
            <person name="Mizuno Y."/>
            <person name="Mottram J.C."/>
            <person name="Nelson S."/>
            <person name="Ochaya S."/>
            <person name="Osoegawa K."/>
            <person name="Pai G."/>
            <person name="Parsons M."/>
            <person name="Pentony M."/>
            <person name="Pettersson U."/>
            <person name="Pop M."/>
            <person name="Ramirez J.L."/>
            <person name="Rinta J."/>
            <person name="Robertson L."/>
            <person name="Salzberg S.L."/>
            <person name="Sanchez D.O."/>
            <person name="Seyler A."/>
            <person name="Sharma R."/>
            <person name="Shetty J."/>
            <person name="Simpson A.J."/>
            <person name="Sisk E."/>
            <person name="Tammi M.T."/>
            <person name="Tarleton R."/>
            <person name="Teixeira S."/>
            <person name="Van Aken S."/>
            <person name="Vogt C."/>
            <person name="Ward P.N."/>
            <person name="Wickstead B."/>
            <person name="Wortman J."/>
            <person name="White O."/>
            <person name="Fraser C.M."/>
            <person name="Stuart K.D."/>
            <person name="Andersson B."/>
        </authorList>
    </citation>
    <scope>NUCLEOTIDE SEQUENCE [LARGE SCALE GENOMIC DNA]</scope>
    <source>
        <strain evidence="4 5">CL Brener</strain>
    </source>
</reference>
<proteinExistence type="predicted"/>
<dbReference type="RefSeq" id="XP_803334.1">
    <property type="nucleotide sequence ID" value="XM_798241.1"/>
</dbReference>
<evidence type="ECO:0000259" key="2">
    <source>
        <dbReference type="Pfam" id="PF13859"/>
    </source>
</evidence>
<dbReference type="Pfam" id="PF13859">
    <property type="entry name" value="BNR_3"/>
    <property type="match status" value="1"/>
</dbReference>
<dbReference type="GO" id="GO:0004308">
    <property type="term" value="F:exo-alpha-sialidase activity"/>
    <property type="evidence" value="ECO:0007669"/>
    <property type="project" value="InterPro"/>
</dbReference>
<accession>Q4CNN6</accession>
<evidence type="ECO:0000313" key="4">
    <source>
        <dbReference type="EMBL" id="EAN81888.1"/>
    </source>
</evidence>
<dbReference type="EMBL" id="AAHK01002886">
    <property type="protein sequence ID" value="EAN81888.1"/>
    <property type="molecule type" value="Genomic_DNA"/>
</dbReference>
<organism evidence="4 5">
    <name type="scientific">Trypanosoma cruzi (strain CL Brener)</name>
    <dbReference type="NCBI Taxonomy" id="353153"/>
    <lineage>
        <taxon>Eukaryota</taxon>
        <taxon>Discoba</taxon>
        <taxon>Euglenozoa</taxon>
        <taxon>Kinetoplastea</taxon>
        <taxon>Metakinetoplastina</taxon>
        <taxon>Trypanosomatida</taxon>
        <taxon>Trypanosomatidae</taxon>
        <taxon>Trypanosoma</taxon>
        <taxon>Schizotrypanum</taxon>
    </lineage>
</organism>
<dbReference type="PaxDb" id="353153-Q4CNN6"/>
<dbReference type="SUPFAM" id="SSF49899">
    <property type="entry name" value="Concanavalin A-like lectins/glucanases"/>
    <property type="match status" value="1"/>
</dbReference>
<evidence type="ECO:0000259" key="3">
    <source>
        <dbReference type="Pfam" id="PF22925"/>
    </source>
</evidence>
<dbReference type="InterPro" id="IPR021287">
    <property type="entry name" value="Trans-sialidase_CS"/>
</dbReference>
<dbReference type="InterPro" id="IPR008377">
    <property type="entry name" value="Sialidase_trypan"/>
</dbReference>
<dbReference type="SMR" id="Q4CNN6"/>
<evidence type="ECO:0000256" key="1">
    <source>
        <dbReference type="SAM" id="MobiDB-lite"/>
    </source>
</evidence>
<feature type="domain" description="Sialidase" evidence="2">
    <location>
        <begin position="1"/>
        <end position="118"/>
    </location>
</feature>
<keyword evidence="5" id="KW-1185">Reference proteome</keyword>
<dbReference type="InterPro" id="IPR011040">
    <property type="entry name" value="Sialidase"/>
</dbReference>
<dbReference type="GeneID" id="3532981"/>
<dbReference type="Proteomes" id="UP000002296">
    <property type="component" value="Unassembled WGS sequence"/>
</dbReference>
<dbReference type="Gene3D" id="2.60.120.200">
    <property type="match status" value="1"/>
</dbReference>
<dbReference type="SUPFAM" id="SSF50939">
    <property type="entry name" value="Sialidases"/>
    <property type="match status" value="1"/>
</dbReference>
<feature type="region of interest" description="Disordered" evidence="1">
    <location>
        <begin position="396"/>
        <end position="451"/>
    </location>
</feature>
<sequence>RRRVYESGDKGDSWTEALGTLSRVWGNKREGPEKGVGSGFVTATVGDDHKRRVMLVTLPVYSNEKGNKKGKLHLWLTDNTHIVDIGPVSREGEDDVTASSLLYKSGGGENKELIALYEKDRSGEDTSSRSLWSVLLTAQLERVNEVVATWKKVDESVSKLCHTSSAAESTSTGTACTSVVTDGLVGFLSGNFSESTWRDEYLGVNATVKSGVGAAGTTDGVKFTRRGAGAEWPVGRQGRNQLYHFANYNFTLVATVSIDKEATEGGTTIPVMGVRLEGQEKLMELSYDSEKKWQVLCDGVPNSGKLSSTLGPTQHVVILLRNGSQGSAYVDGQRVGDAPCELKVTDSNEISHFYIGGDGSGAGSQEEVHVTVSNVLLYNRPLTFSGGNADLEKDVASPAEAASHTVAGGQKTTAGESATAQQLPPSPSQGSVGRAASSNSHAVGGATGDGGTVRGSGLLPSLLLLLGLWGFAAL</sequence>
<feature type="compositionally biased region" description="Polar residues" evidence="1">
    <location>
        <begin position="410"/>
        <end position="441"/>
    </location>
</feature>
<comment type="caution">
    <text evidence="4">The sequence shown here is derived from an EMBL/GenBank/DDBJ whole genome shotgun (WGS) entry which is preliminary data.</text>
</comment>
<name>Q4CNN6_TRYCC</name>
<dbReference type="PRINTS" id="PR01803">
    <property type="entry name" value="TCSIALIDASE"/>
</dbReference>
<feature type="domain" description="Trans-sialidase C-terminal" evidence="3">
    <location>
        <begin position="180"/>
        <end position="383"/>
    </location>
</feature>
<dbReference type="OMA" id="AHIMDVG"/>
<dbReference type="Gene3D" id="2.120.10.10">
    <property type="match status" value="1"/>
</dbReference>
<dbReference type="KEGG" id="tcr:468217.30"/>
<feature type="non-terminal residue" evidence="4">
    <location>
        <position position="1"/>
    </location>
</feature>
<dbReference type="Pfam" id="PF11052">
    <property type="entry name" value="Tr-sialidase_C"/>
    <property type="match status" value="1"/>
</dbReference>
<dbReference type="Pfam" id="PF22925">
    <property type="entry name" value="TS_C"/>
    <property type="match status" value="1"/>
</dbReference>
<dbReference type="InterPro" id="IPR013320">
    <property type="entry name" value="ConA-like_dom_sf"/>
</dbReference>
<dbReference type="eggNOG" id="ENOG502SNPZ">
    <property type="taxonomic scope" value="Eukaryota"/>
</dbReference>